<dbReference type="SUPFAM" id="SSF53955">
    <property type="entry name" value="Lysozyme-like"/>
    <property type="match status" value="1"/>
</dbReference>
<dbReference type="InterPro" id="IPR051933">
    <property type="entry name" value="Resuscitation_pf_RpfB"/>
</dbReference>
<dbReference type="PROSITE" id="PS51109">
    <property type="entry name" value="G5"/>
    <property type="match status" value="1"/>
</dbReference>
<dbReference type="PANTHER" id="PTHR39160">
    <property type="entry name" value="CELL WALL-BINDING PROTEIN YOCH"/>
    <property type="match status" value="1"/>
</dbReference>
<evidence type="ECO:0000313" key="6">
    <source>
        <dbReference type="EMBL" id="MDT3726577.1"/>
    </source>
</evidence>
<accession>A0ABU3I0T6</accession>
<dbReference type="InterPro" id="IPR023346">
    <property type="entry name" value="Lysozyme-like_dom_sf"/>
</dbReference>
<evidence type="ECO:0000256" key="1">
    <source>
        <dbReference type="ARBA" id="ARBA00010830"/>
    </source>
</evidence>
<dbReference type="SMART" id="SM01208">
    <property type="entry name" value="G5"/>
    <property type="match status" value="1"/>
</dbReference>
<proteinExistence type="inferred from homology"/>
<dbReference type="Pfam" id="PF07501">
    <property type="entry name" value="G5"/>
    <property type="match status" value="1"/>
</dbReference>
<evidence type="ECO:0000256" key="3">
    <source>
        <dbReference type="ARBA" id="ARBA00022801"/>
    </source>
</evidence>
<feature type="region of interest" description="Disordered" evidence="4">
    <location>
        <begin position="49"/>
        <end position="68"/>
    </location>
</feature>
<protein>
    <submittedName>
        <fullName evidence="6">Ubiquitin-like domain-containing protein</fullName>
    </submittedName>
</protein>
<dbReference type="Gene3D" id="2.20.230.10">
    <property type="entry name" value="Resuscitation-promoting factor rpfb"/>
    <property type="match status" value="1"/>
</dbReference>
<dbReference type="InterPro" id="IPR007137">
    <property type="entry name" value="DUF348"/>
</dbReference>
<name>A0ABU3I0T6_9ACTN</name>
<feature type="domain" description="G5" evidence="5">
    <location>
        <begin position="267"/>
        <end position="347"/>
    </location>
</feature>
<dbReference type="EMBL" id="JAVSGH010000019">
    <property type="protein sequence ID" value="MDT3726577.1"/>
    <property type="molecule type" value="Genomic_DNA"/>
</dbReference>
<dbReference type="InterPro" id="IPR011098">
    <property type="entry name" value="G5_dom"/>
</dbReference>
<evidence type="ECO:0000259" key="5">
    <source>
        <dbReference type="PROSITE" id="PS51109"/>
    </source>
</evidence>
<sequence length="434" mass="46496">MSTTLRFGVSTTLRFDVRTTLRFETYAKTCPTHVVCGGIHEAETVPALPRRAPAPAPGRSAHRRPGRYAERAEAARRLLPKALAVAFLAGGTSASVAEDKGVELTVDGSPRTLHTFADDVTGLLAEEGVRTGPHDEISPAPGTALEDGDTVEVRHTRPLPLTLDGTRQQVWTTAATVHEALRRLGVRVTGAHLSVPPGSRVGPAGIALEVRSERAVTVLADGRARTVRTDAATVREAVHQAGVTLRGHDTTSVAPGGFPRDGQTVTVLRITDGTEIRDEEIPFTEERVEDPEPAHGTVVVDRAGQPGLRRLTYAQRTVDGVRQRPRLLSTDVVREPVARRVRVGTRPVPTTVRGADALDWDALARCESGGLPDATDPSGTYGGLYQFDTRTWRDLGGAGRPQDAPPAEQTYRAKRLYIRSGAAAWPHCGARLGG</sequence>
<feature type="compositionally biased region" description="Low complexity" evidence="4">
    <location>
        <begin position="49"/>
        <end position="59"/>
    </location>
</feature>
<dbReference type="RefSeq" id="WP_337674785.1">
    <property type="nucleotide sequence ID" value="NZ_JAVSGH010000019.1"/>
</dbReference>
<dbReference type="Pfam" id="PF06737">
    <property type="entry name" value="Transglycosylas"/>
    <property type="match status" value="1"/>
</dbReference>
<comment type="caution">
    <text evidence="6">The sequence shown here is derived from an EMBL/GenBank/DDBJ whole genome shotgun (WGS) entry which is preliminary data.</text>
</comment>
<comment type="similarity">
    <text evidence="1">Belongs to the transglycosylase family. Rpf subfamily.</text>
</comment>
<evidence type="ECO:0000256" key="2">
    <source>
        <dbReference type="ARBA" id="ARBA00022729"/>
    </source>
</evidence>
<gene>
    <name evidence="6" type="ORF">ROS62_17435</name>
</gene>
<keyword evidence="3" id="KW-0378">Hydrolase</keyword>
<keyword evidence="2" id="KW-0732">Signal</keyword>
<organism evidence="6 7">
    <name type="scientific">Streptomyces althioticus subsp. attaecolombicae</name>
    <dbReference type="NCBI Taxonomy" id="3075534"/>
    <lineage>
        <taxon>Bacteria</taxon>
        <taxon>Bacillati</taxon>
        <taxon>Actinomycetota</taxon>
        <taxon>Actinomycetes</taxon>
        <taxon>Kitasatosporales</taxon>
        <taxon>Streptomycetaceae</taxon>
        <taxon>Streptomyces</taxon>
        <taxon>Streptomyces althioticus group</taxon>
    </lineage>
</organism>
<evidence type="ECO:0000313" key="7">
    <source>
        <dbReference type="Proteomes" id="UP001181313"/>
    </source>
</evidence>
<evidence type="ECO:0000256" key="4">
    <source>
        <dbReference type="SAM" id="MobiDB-lite"/>
    </source>
</evidence>
<feature type="region of interest" description="Disordered" evidence="4">
    <location>
        <begin position="130"/>
        <end position="149"/>
    </location>
</feature>
<dbReference type="Proteomes" id="UP001181313">
    <property type="component" value="Unassembled WGS sequence"/>
</dbReference>
<dbReference type="Pfam" id="PF03990">
    <property type="entry name" value="DUF348"/>
    <property type="match status" value="3"/>
</dbReference>
<dbReference type="CDD" id="cd13925">
    <property type="entry name" value="RPF"/>
    <property type="match status" value="1"/>
</dbReference>
<dbReference type="Gene3D" id="1.10.530.10">
    <property type="match status" value="1"/>
</dbReference>
<reference evidence="6" key="1">
    <citation type="submission" date="2024-05" db="EMBL/GenBank/DDBJ databases">
        <title>30 novel species of actinomycetes from the DSMZ collection.</title>
        <authorList>
            <person name="Nouioui I."/>
        </authorList>
    </citation>
    <scope>NUCLEOTIDE SEQUENCE</scope>
    <source>
        <strain evidence="6">DSM 41972</strain>
    </source>
</reference>
<dbReference type="InterPro" id="IPR010618">
    <property type="entry name" value="RPF"/>
</dbReference>
<dbReference type="PANTHER" id="PTHR39160:SF4">
    <property type="entry name" value="RESUSCITATION-PROMOTING FACTOR RPFB"/>
    <property type="match status" value="1"/>
</dbReference>
<keyword evidence="7" id="KW-1185">Reference proteome</keyword>